<evidence type="ECO:0000313" key="1">
    <source>
        <dbReference type="EMBL" id="QTE50360.1"/>
    </source>
</evidence>
<protein>
    <submittedName>
        <fullName evidence="1">Uncharacterized protein</fullName>
    </submittedName>
</protein>
<dbReference type="RefSeq" id="WP_166091205.1">
    <property type="nucleotide sequence ID" value="NZ_CP043451.1"/>
</dbReference>
<name>A0ABX7UEM8_9SPHI</name>
<evidence type="ECO:0000313" key="2">
    <source>
        <dbReference type="Proteomes" id="UP000663940"/>
    </source>
</evidence>
<gene>
    <name evidence="1" type="ORF">J3L21_33370</name>
</gene>
<sequence>MKQQIKRKVPINKENDQWKLHQLFRNFTQKLDQLPDAGEVQRNRGRSAPQGIVPMVF</sequence>
<proteinExistence type="predicted"/>
<accession>A0ABX7UEM8</accession>
<dbReference type="Proteomes" id="UP000663940">
    <property type="component" value="Chromosome"/>
</dbReference>
<dbReference type="EMBL" id="CP071880">
    <property type="protein sequence ID" value="QTE50360.1"/>
    <property type="molecule type" value="Genomic_DNA"/>
</dbReference>
<keyword evidence="2" id="KW-1185">Reference proteome</keyword>
<organism evidence="1 2">
    <name type="scientific">Mucilaginibacter rubeus</name>
    <dbReference type="NCBI Taxonomy" id="2027860"/>
    <lineage>
        <taxon>Bacteria</taxon>
        <taxon>Pseudomonadati</taxon>
        <taxon>Bacteroidota</taxon>
        <taxon>Sphingobacteriia</taxon>
        <taxon>Sphingobacteriales</taxon>
        <taxon>Sphingobacteriaceae</taxon>
        <taxon>Mucilaginibacter</taxon>
    </lineage>
</organism>
<reference evidence="1 2" key="1">
    <citation type="submission" date="2021-03" db="EMBL/GenBank/DDBJ databases">
        <title>Mucilaginibacter strains isolated from gold and copper mining confer multi heavy-metal resistance.</title>
        <authorList>
            <person name="Li Y."/>
        </authorList>
    </citation>
    <scope>NUCLEOTIDE SEQUENCE [LARGE SCALE GENOMIC DNA]</scope>
    <source>
        <strain evidence="1 2">P2-4</strain>
    </source>
</reference>